<dbReference type="PANTHER" id="PTHR43791:SF64">
    <property type="entry name" value="MAJOR FACILITATOR SUPERFAMILY (MFS) PROFILE DOMAIN-CONTAINING PROTEIN"/>
    <property type="match status" value="1"/>
</dbReference>
<feature type="transmembrane region" description="Helical" evidence="8">
    <location>
        <begin position="371"/>
        <end position="391"/>
    </location>
</feature>
<dbReference type="PANTHER" id="PTHR43791">
    <property type="entry name" value="PERMEASE-RELATED"/>
    <property type="match status" value="1"/>
</dbReference>
<organism evidence="10 11">
    <name type="scientific">Apodospora peruviana</name>
    <dbReference type="NCBI Taxonomy" id="516989"/>
    <lineage>
        <taxon>Eukaryota</taxon>
        <taxon>Fungi</taxon>
        <taxon>Dikarya</taxon>
        <taxon>Ascomycota</taxon>
        <taxon>Pezizomycotina</taxon>
        <taxon>Sordariomycetes</taxon>
        <taxon>Sordariomycetidae</taxon>
        <taxon>Sordariales</taxon>
        <taxon>Lasiosphaeriaceae</taxon>
        <taxon>Apodospora</taxon>
    </lineage>
</organism>
<dbReference type="SUPFAM" id="SSF103473">
    <property type="entry name" value="MFS general substrate transporter"/>
    <property type="match status" value="1"/>
</dbReference>
<keyword evidence="4 8" id="KW-1133">Transmembrane helix</keyword>
<feature type="transmembrane region" description="Helical" evidence="8">
    <location>
        <begin position="339"/>
        <end position="359"/>
    </location>
</feature>
<proteinExistence type="inferred from homology"/>
<keyword evidence="2" id="KW-0813">Transport</keyword>
<gene>
    <name evidence="10" type="ORF">B0H66DRAFT_558094</name>
</gene>
<evidence type="ECO:0000256" key="2">
    <source>
        <dbReference type="ARBA" id="ARBA00022448"/>
    </source>
</evidence>
<dbReference type="Gene3D" id="1.20.1250.20">
    <property type="entry name" value="MFS general substrate transporter like domains"/>
    <property type="match status" value="1"/>
</dbReference>
<feature type="transmembrane region" description="Helical" evidence="8">
    <location>
        <begin position="99"/>
        <end position="118"/>
    </location>
</feature>
<protein>
    <submittedName>
        <fullName evidence="10">Major facilitator superfamily transporter</fullName>
    </submittedName>
</protein>
<sequence length="499" mass="55219">MGWKDTALGRLAIAKKHHRTPEERALVRRLDLFLMTFGFASQVIKYLDQTNINNAYISGMKEDLDLRGNELNFFTTFFNAGYIIMLIPSQIIMTYVRPSIWLPGMEVAWGILTGALAATHNTNQVYTLRFFVGLLEAGTWPGMMTLFMYWYTPGELAKRMAFYHSARECGGMMSGALQVAILHTLDGARGIAGWRWLFIINAIMTVVLGALGFFMLPDSPHSPNPLAKWLSKEQAQLADERLTRHGRVRPGKITWKSARRVLSNWVVWFFPLIFWSHGLGTGGVAYFGVFIKSLKDANGKPLWSTTAANAIPIGGSAVTVLTLWIWGTISDIFQVRWQLLVVESIIGIIPGIIMIVWTAHPTTTPIGAAYASYFVLFASNSTAILVLSWAADLFPGDPDARSFIVSLCVTGIYTITTGSTVGMWPASQAPFYKYGWPTSLSFFIFGGILTVVLRTLDKHYLRAKRQAAASAAAEVHESHSDDGLATPSIEKTVLDKSSA</sequence>
<feature type="transmembrane region" description="Helical" evidence="8">
    <location>
        <begin position="130"/>
        <end position="151"/>
    </location>
</feature>
<comment type="caution">
    <text evidence="10">The sequence shown here is derived from an EMBL/GenBank/DDBJ whole genome shotgun (WGS) entry which is preliminary data.</text>
</comment>
<evidence type="ECO:0000256" key="5">
    <source>
        <dbReference type="ARBA" id="ARBA00023136"/>
    </source>
</evidence>
<dbReference type="FunFam" id="1.20.1250.20:FF:000065">
    <property type="entry name" value="Putative MFS pantothenate transporter"/>
    <property type="match status" value="1"/>
</dbReference>
<dbReference type="EMBL" id="JAUEDM010000004">
    <property type="protein sequence ID" value="KAK3318729.1"/>
    <property type="molecule type" value="Genomic_DNA"/>
</dbReference>
<evidence type="ECO:0000256" key="6">
    <source>
        <dbReference type="ARBA" id="ARBA00037968"/>
    </source>
</evidence>
<evidence type="ECO:0000313" key="11">
    <source>
        <dbReference type="Proteomes" id="UP001283341"/>
    </source>
</evidence>
<feature type="transmembrane region" description="Helical" evidence="8">
    <location>
        <begin position="71"/>
        <end position="93"/>
    </location>
</feature>
<evidence type="ECO:0000313" key="10">
    <source>
        <dbReference type="EMBL" id="KAK3318729.1"/>
    </source>
</evidence>
<dbReference type="Proteomes" id="UP001283341">
    <property type="component" value="Unassembled WGS sequence"/>
</dbReference>
<feature type="transmembrane region" description="Helical" evidence="8">
    <location>
        <begin position="436"/>
        <end position="456"/>
    </location>
</feature>
<evidence type="ECO:0000256" key="7">
    <source>
        <dbReference type="SAM" id="MobiDB-lite"/>
    </source>
</evidence>
<dbReference type="PROSITE" id="PS50850">
    <property type="entry name" value="MFS"/>
    <property type="match status" value="1"/>
</dbReference>
<evidence type="ECO:0000259" key="9">
    <source>
        <dbReference type="PROSITE" id="PS50850"/>
    </source>
</evidence>
<dbReference type="AlphaFoldDB" id="A0AAE0I516"/>
<dbReference type="GO" id="GO:0022857">
    <property type="term" value="F:transmembrane transporter activity"/>
    <property type="evidence" value="ECO:0007669"/>
    <property type="project" value="InterPro"/>
</dbReference>
<reference evidence="10" key="2">
    <citation type="submission" date="2023-06" db="EMBL/GenBank/DDBJ databases">
        <authorList>
            <consortium name="Lawrence Berkeley National Laboratory"/>
            <person name="Haridas S."/>
            <person name="Hensen N."/>
            <person name="Bonometti L."/>
            <person name="Westerberg I."/>
            <person name="Brannstrom I.O."/>
            <person name="Guillou S."/>
            <person name="Cros-Aarteil S."/>
            <person name="Calhoun S."/>
            <person name="Kuo A."/>
            <person name="Mondo S."/>
            <person name="Pangilinan J."/>
            <person name="Riley R."/>
            <person name="Labutti K."/>
            <person name="Andreopoulos B."/>
            <person name="Lipzen A."/>
            <person name="Chen C."/>
            <person name="Yanf M."/>
            <person name="Daum C."/>
            <person name="Ng V."/>
            <person name="Clum A."/>
            <person name="Steindorff A."/>
            <person name="Ohm R."/>
            <person name="Martin F."/>
            <person name="Silar P."/>
            <person name="Natvig D."/>
            <person name="Lalanne C."/>
            <person name="Gautier V."/>
            <person name="Ament-Velasquez S.L."/>
            <person name="Kruys A."/>
            <person name="Hutchinson M.I."/>
            <person name="Powell A.J."/>
            <person name="Barry K."/>
            <person name="Miller A.N."/>
            <person name="Grigoriev I.V."/>
            <person name="Debuchy R."/>
            <person name="Gladieux P."/>
            <person name="Thoren M.H."/>
            <person name="Johannesson H."/>
        </authorList>
    </citation>
    <scope>NUCLEOTIDE SEQUENCE</scope>
    <source>
        <strain evidence="10">CBS 118394</strain>
    </source>
</reference>
<reference evidence="10" key="1">
    <citation type="journal article" date="2023" name="Mol. Phylogenet. Evol.">
        <title>Genome-scale phylogeny and comparative genomics of the fungal order Sordariales.</title>
        <authorList>
            <person name="Hensen N."/>
            <person name="Bonometti L."/>
            <person name="Westerberg I."/>
            <person name="Brannstrom I.O."/>
            <person name="Guillou S."/>
            <person name="Cros-Aarteil S."/>
            <person name="Calhoun S."/>
            <person name="Haridas S."/>
            <person name="Kuo A."/>
            <person name="Mondo S."/>
            <person name="Pangilinan J."/>
            <person name="Riley R."/>
            <person name="LaButti K."/>
            <person name="Andreopoulos B."/>
            <person name="Lipzen A."/>
            <person name="Chen C."/>
            <person name="Yan M."/>
            <person name="Daum C."/>
            <person name="Ng V."/>
            <person name="Clum A."/>
            <person name="Steindorff A."/>
            <person name="Ohm R.A."/>
            <person name="Martin F."/>
            <person name="Silar P."/>
            <person name="Natvig D.O."/>
            <person name="Lalanne C."/>
            <person name="Gautier V."/>
            <person name="Ament-Velasquez S.L."/>
            <person name="Kruys A."/>
            <person name="Hutchinson M.I."/>
            <person name="Powell A.J."/>
            <person name="Barry K."/>
            <person name="Miller A.N."/>
            <person name="Grigoriev I.V."/>
            <person name="Debuchy R."/>
            <person name="Gladieux P."/>
            <person name="Hiltunen Thoren M."/>
            <person name="Johannesson H."/>
        </authorList>
    </citation>
    <scope>NUCLEOTIDE SEQUENCE</scope>
    <source>
        <strain evidence="10">CBS 118394</strain>
    </source>
</reference>
<evidence type="ECO:0000256" key="8">
    <source>
        <dbReference type="SAM" id="Phobius"/>
    </source>
</evidence>
<feature type="transmembrane region" description="Helical" evidence="8">
    <location>
        <begin position="265"/>
        <end position="287"/>
    </location>
</feature>
<dbReference type="Pfam" id="PF07690">
    <property type="entry name" value="MFS_1"/>
    <property type="match status" value="1"/>
</dbReference>
<dbReference type="GO" id="GO:0016020">
    <property type="term" value="C:membrane"/>
    <property type="evidence" value="ECO:0007669"/>
    <property type="project" value="UniProtKB-SubCell"/>
</dbReference>
<keyword evidence="3 8" id="KW-0812">Transmembrane</keyword>
<feature type="transmembrane region" description="Helical" evidence="8">
    <location>
        <begin position="403"/>
        <end position="424"/>
    </location>
</feature>
<evidence type="ECO:0000256" key="1">
    <source>
        <dbReference type="ARBA" id="ARBA00004141"/>
    </source>
</evidence>
<name>A0AAE0I516_9PEZI</name>
<evidence type="ECO:0000256" key="3">
    <source>
        <dbReference type="ARBA" id="ARBA00022692"/>
    </source>
</evidence>
<dbReference type="InterPro" id="IPR020846">
    <property type="entry name" value="MFS_dom"/>
</dbReference>
<feature type="transmembrane region" description="Helical" evidence="8">
    <location>
        <begin position="194"/>
        <end position="216"/>
    </location>
</feature>
<dbReference type="InterPro" id="IPR036259">
    <property type="entry name" value="MFS_trans_sf"/>
</dbReference>
<comment type="similarity">
    <text evidence="6">Belongs to the major facilitator superfamily. Allantoate permease family.</text>
</comment>
<keyword evidence="5 8" id="KW-0472">Membrane</keyword>
<dbReference type="InterPro" id="IPR011701">
    <property type="entry name" value="MFS"/>
</dbReference>
<comment type="subcellular location">
    <subcellularLocation>
        <location evidence="1">Membrane</location>
        <topology evidence="1">Multi-pass membrane protein</topology>
    </subcellularLocation>
</comment>
<feature type="domain" description="Major facilitator superfamily (MFS) profile" evidence="9">
    <location>
        <begin position="34"/>
        <end position="464"/>
    </location>
</feature>
<feature type="transmembrane region" description="Helical" evidence="8">
    <location>
        <begin position="307"/>
        <end position="327"/>
    </location>
</feature>
<accession>A0AAE0I516</accession>
<feature type="region of interest" description="Disordered" evidence="7">
    <location>
        <begin position="478"/>
        <end position="499"/>
    </location>
</feature>
<keyword evidence="11" id="KW-1185">Reference proteome</keyword>
<evidence type="ECO:0000256" key="4">
    <source>
        <dbReference type="ARBA" id="ARBA00022989"/>
    </source>
</evidence>